<accession>A0A8W7PRL0</accession>
<comment type="pathway">
    <text evidence="2">Lipid metabolism; fatty acid beta-oxidation.</text>
</comment>
<keyword evidence="6" id="KW-0443">Lipid metabolism</keyword>
<evidence type="ECO:0000256" key="2">
    <source>
        <dbReference type="ARBA" id="ARBA00005005"/>
    </source>
</evidence>
<dbReference type="Proteomes" id="UP000075882">
    <property type="component" value="Unassembled WGS sequence"/>
</dbReference>
<sequence>LIRTIVALPTDQSPALKRLNFAVSFATMNKLAFSAVFSTLKTMARPGAPVAPHIARNLCAAANASTDASTKYNFKTLKLSTPSPFVVHVEFNRPDRMNAFNRQLWTEIKDCFDQLHNDPDCRVVVLSGGSSKHFTAGIDLFDMMKLGQEMGAIEEVGRRGRLLEGTIKLYQDCISSLEHCYKPVIVAVHSACIGAGLNLITAADVRYCTRDAWFSLKEVDIGLAADVGALQRFPRVVGNQSWVRELAFTARKFASDEAHSHGLVSRLFDNREELLQGAIKLAEEIASKSPIAVQGTKKNIVYSADHTVQEGLDHIRAINMLNLQSEDFLNAIMASQSKETPVFAKL</sequence>
<dbReference type="PANTHER" id="PTHR43149:SF1">
    <property type="entry name" value="DELTA(3,5)-DELTA(2,4)-DIENOYL-COA ISOMERASE, MITOCHONDRIAL"/>
    <property type="match status" value="1"/>
</dbReference>
<dbReference type="InterPro" id="IPR001753">
    <property type="entry name" value="Enoyl-CoA_hydra/iso"/>
</dbReference>
<dbReference type="GO" id="GO:0005739">
    <property type="term" value="C:mitochondrion"/>
    <property type="evidence" value="ECO:0007669"/>
    <property type="project" value="TreeGrafter"/>
</dbReference>
<evidence type="ECO:0000256" key="12">
    <source>
        <dbReference type="ARBA" id="ARBA00071021"/>
    </source>
</evidence>
<evidence type="ECO:0000256" key="4">
    <source>
        <dbReference type="ARBA" id="ARBA00022832"/>
    </source>
</evidence>
<dbReference type="InterPro" id="IPR045002">
    <property type="entry name" value="Ech1-like"/>
</dbReference>
<evidence type="ECO:0000256" key="8">
    <source>
        <dbReference type="ARBA" id="ARBA00023235"/>
    </source>
</evidence>
<evidence type="ECO:0000256" key="5">
    <source>
        <dbReference type="ARBA" id="ARBA00022990"/>
    </source>
</evidence>
<dbReference type="CDD" id="cd06558">
    <property type="entry name" value="crotonase-like"/>
    <property type="match status" value="1"/>
</dbReference>
<dbReference type="Pfam" id="PF00378">
    <property type="entry name" value="ECH_1"/>
    <property type="match status" value="1"/>
</dbReference>
<evidence type="ECO:0000256" key="10">
    <source>
        <dbReference type="ARBA" id="ARBA00052809"/>
    </source>
</evidence>
<keyword evidence="7" id="KW-0576">Peroxisome</keyword>
<dbReference type="VEuPathDB" id="VectorBase:ACON2_040625"/>
<dbReference type="GO" id="GO:0005777">
    <property type="term" value="C:peroxisome"/>
    <property type="evidence" value="ECO:0007669"/>
    <property type="project" value="UniProtKB-SubCell"/>
</dbReference>
<evidence type="ECO:0000256" key="3">
    <source>
        <dbReference type="ARBA" id="ARBA00005254"/>
    </source>
</evidence>
<evidence type="ECO:0000256" key="6">
    <source>
        <dbReference type="ARBA" id="ARBA00023098"/>
    </source>
</evidence>
<dbReference type="Gene3D" id="1.10.12.10">
    <property type="entry name" value="Lyase 2-enoyl-coa Hydratase, Chain A, domain 2"/>
    <property type="match status" value="1"/>
</dbReference>
<evidence type="ECO:0000256" key="7">
    <source>
        <dbReference type="ARBA" id="ARBA00023140"/>
    </source>
</evidence>
<dbReference type="FunFam" id="3.90.226.10:FF:000024">
    <property type="entry name" value="Delta3,5-delta2,4-dienoyl-CoA isomerase"/>
    <property type="match status" value="1"/>
</dbReference>
<comment type="function">
    <text evidence="11">Isomerization of 3-trans,5-cis-dienoyl-CoA to 2-trans,4-trans-dienoyl-CoA.</text>
</comment>
<dbReference type="InterPro" id="IPR029045">
    <property type="entry name" value="ClpP/crotonase-like_dom_sf"/>
</dbReference>
<keyword evidence="8" id="KW-0413">Isomerase</keyword>
<keyword evidence="4" id="KW-0276">Fatty acid metabolism</keyword>
<dbReference type="PANTHER" id="PTHR43149">
    <property type="entry name" value="ENOYL-COA HYDRATASE"/>
    <property type="match status" value="1"/>
</dbReference>
<name>A0A8W7PRL0_ANOCL</name>
<organism evidence="13">
    <name type="scientific">Anopheles coluzzii</name>
    <name type="common">African malaria mosquito</name>
    <dbReference type="NCBI Taxonomy" id="1518534"/>
    <lineage>
        <taxon>Eukaryota</taxon>
        <taxon>Metazoa</taxon>
        <taxon>Ecdysozoa</taxon>
        <taxon>Arthropoda</taxon>
        <taxon>Hexapoda</taxon>
        <taxon>Insecta</taxon>
        <taxon>Pterygota</taxon>
        <taxon>Neoptera</taxon>
        <taxon>Endopterygota</taxon>
        <taxon>Diptera</taxon>
        <taxon>Nematocera</taxon>
        <taxon>Culicoidea</taxon>
        <taxon>Culicidae</taxon>
        <taxon>Anophelinae</taxon>
        <taxon>Anopheles</taxon>
    </lineage>
</organism>
<dbReference type="SUPFAM" id="SSF52096">
    <property type="entry name" value="ClpP/crotonase"/>
    <property type="match status" value="1"/>
</dbReference>
<dbReference type="FunFam" id="1.10.12.10:FF:000004">
    <property type="entry name" value="Delta3,5-delta2,4-dienoyl-CoA isomerase"/>
    <property type="match status" value="1"/>
</dbReference>
<dbReference type="AlphaFoldDB" id="A0A8W7PRL0"/>
<evidence type="ECO:0000256" key="1">
    <source>
        <dbReference type="ARBA" id="ARBA00004275"/>
    </source>
</evidence>
<evidence type="ECO:0000256" key="9">
    <source>
        <dbReference type="ARBA" id="ARBA00051408"/>
    </source>
</evidence>
<comment type="similarity">
    <text evidence="3">Belongs to the enoyl-CoA hydratase/isomerase family.</text>
</comment>
<evidence type="ECO:0000313" key="13">
    <source>
        <dbReference type="EnsemblMetazoa" id="ACOM036566-PA.1"/>
    </source>
</evidence>
<keyword evidence="5" id="KW-0007">Acetylation</keyword>
<dbReference type="GO" id="GO:0006631">
    <property type="term" value="P:fatty acid metabolic process"/>
    <property type="evidence" value="ECO:0007669"/>
    <property type="project" value="UniProtKB-KW"/>
</dbReference>
<dbReference type="Gene3D" id="3.90.226.10">
    <property type="entry name" value="2-enoyl-CoA Hydratase, Chain A, domain 1"/>
    <property type="match status" value="1"/>
</dbReference>
<proteinExistence type="inferred from homology"/>
<reference evidence="13" key="1">
    <citation type="submission" date="2022-08" db="UniProtKB">
        <authorList>
            <consortium name="EnsemblMetazoa"/>
        </authorList>
    </citation>
    <scope>IDENTIFICATION</scope>
</reference>
<comment type="subcellular location">
    <subcellularLocation>
        <location evidence="1">Peroxisome</location>
    </subcellularLocation>
</comment>
<comment type="catalytic activity">
    <reaction evidence="9">
        <text>(3E,5Z)-octadienoyl-CoA = (2E,4E)-octadienoyl-CoA</text>
        <dbReference type="Rhea" id="RHEA:45244"/>
        <dbReference type="ChEBI" id="CHEBI:62243"/>
        <dbReference type="ChEBI" id="CHEBI:85108"/>
    </reaction>
</comment>
<dbReference type="GO" id="GO:0051750">
    <property type="term" value="F:delta(3,5)-delta(2,4)-dienoyl-CoA isomerase activity"/>
    <property type="evidence" value="ECO:0007669"/>
    <property type="project" value="TreeGrafter"/>
</dbReference>
<protein>
    <recommendedName>
        <fullName evidence="12">Delta(3,5)-Delta(2,4)-dienoyl-CoA isomerase, mitochondrial</fullName>
    </recommendedName>
</protein>
<evidence type="ECO:0000256" key="11">
    <source>
        <dbReference type="ARBA" id="ARBA00055786"/>
    </source>
</evidence>
<comment type="catalytic activity">
    <reaction evidence="10">
        <text>(3E,5Z,8Z,11Z,14Z)-eicosapentaenoyl-CoA = (2E,4E,8Z,11Z,14Z)-eicosapentaenoyl-CoA</text>
        <dbReference type="Rhea" id="RHEA:45224"/>
        <dbReference type="ChEBI" id="CHEBI:85090"/>
        <dbReference type="ChEBI" id="CHEBI:85091"/>
    </reaction>
</comment>
<dbReference type="InterPro" id="IPR014748">
    <property type="entry name" value="Enoyl-CoA_hydra_C"/>
</dbReference>
<dbReference type="EnsemblMetazoa" id="ACOM036566-RA">
    <property type="protein sequence ID" value="ACOM036566-PA.1"/>
    <property type="gene ID" value="ACOM036566"/>
</dbReference>